<evidence type="ECO:0000256" key="1">
    <source>
        <dbReference type="ARBA" id="ARBA00022723"/>
    </source>
</evidence>
<accession>A0A7K6STH4</accession>
<dbReference type="EMBL" id="VZSB01001264">
    <property type="protein sequence ID" value="NWX01594.1"/>
    <property type="molecule type" value="Genomic_DNA"/>
</dbReference>
<protein>
    <submittedName>
        <fullName evidence="7">ZN572 protein</fullName>
    </submittedName>
</protein>
<dbReference type="FunFam" id="3.30.160.60:FF:000414">
    <property type="entry name" value="Zinc finger protein 398"/>
    <property type="match status" value="1"/>
</dbReference>
<feature type="non-terminal residue" evidence="7">
    <location>
        <position position="1"/>
    </location>
</feature>
<dbReference type="GO" id="GO:0008270">
    <property type="term" value="F:zinc ion binding"/>
    <property type="evidence" value="ECO:0007669"/>
    <property type="project" value="UniProtKB-KW"/>
</dbReference>
<gene>
    <name evidence="7" type="primary">Znf572</name>
    <name evidence="7" type="ORF">CALNIC_R00107</name>
</gene>
<dbReference type="FunFam" id="3.30.160.60:FF:000520">
    <property type="entry name" value="zinc finger protein 629 isoform X2"/>
    <property type="match status" value="1"/>
</dbReference>
<organism evidence="7 8">
    <name type="scientific">Caloenas nicobarica</name>
    <name type="common">Nicobar pigeon</name>
    <dbReference type="NCBI Taxonomy" id="187106"/>
    <lineage>
        <taxon>Eukaryota</taxon>
        <taxon>Metazoa</taxon>
        <taxon>Chordata</taxon>
        <taxon>Craniata</taxon>
        <taxon>Vertebrata</taxon>
        <taxon>Euteleostomi</taxon>
        <taxon>Archelosauria</taxon>
        <taxon>Archosauria</taxon>
        <taxon>Dinosauria</taxon>
        <taxon>Saurischia</taxon>
        <taxon>Theropoda</taxon>
        <taxon>Coelurosauria</taxon>
        <taxon>Aves</taxon>
        <taxon>Neognathae</taxon>
        <taxon>Neoaves</taxon>
        <taxon>Columbimorphae</taxon>
        <taxon>Columbiformes</taxon>
        <taxon>Columbidae</taxon>
        <taxon>Caloenas</taxon>
    </lineage>
</organism>
<evidence type="ECO:0000313" key="7">
    <source>
        <dbReference type="EMBL" id="NWX01594.1"/>
    </source>
</evidence>
<evidence type="ECO:0000256" key="5">
    <source>
        <dbReference type="PROSITE-ProRule" id="PRU00042"/>
    </source>
</evidence>
<evidence type="ECO:0000313" key="8">
    <source>
        <dbReference type="Proteomes" id="UP000546235"/>
    </source>
</evidence>
<dbReference type="AlphaFoldDB" id="A0A7K6STH4"/>
<evidence type="ECO:0000256" key="2">
    <source>
        <dbReference type="ARBA" id="ARBA00022737"/>
    </source>
</evidence>
<dbReference type="Proteomes" id="UP000546235">
    <property type="component" value="Unassembled WGS sequence"/>
</dbReference>
<sequence>CPECGRGFSRSSNLRVHQRSHLAQKPYTCLDCPKSFTCSTQLIRHRQIHSREKP</sequence>
<dbReference type="Pfam" id="PF00096">
    <property type="entry name" value="zf-C2H2"/>
    <property type="match status" value="2"/>
</dbReference>
<keyword evidence="3 5" id="KW-0863">Zinc-finger</keyword>
<feature type="non-terminal residue" evidence="7">
    <location>
        <position position="54"/>
    </location>
</feature>
<keyword evidence="8" id="KW-1185">Reference proteome</keyword>
<dbReference type="GO" id="GO:0000981">
    <property type="term" value="F:DNA-binding transcription factor activity, RNA polymerase II-specific"/>
    <property type="evidence" value="ECO:0007669"/>
    <property type="project" value="TreeGrafter"/>
</dbReference>
<reference evidence="7 8" key="1">
    <citation type="submission" date="2019-09" db="EMBL/GenBank/DDBJ databases">
        <title>Bird 10,000 Genomes (B10K) Project - Family phase.</title>
        <authorList>
            <person name="Zhang G."/>
        </authorList>
    </citation>
    <scope>NUCLEOTIDE SEQUENCE [LARGE SCALE GENOMIC DNA]</scope>
    <source>
        <strain evidence="7">OUT-0007</strain>
        <tissue evidence="7">Blood</tissue>
    </source>
</reference>
<dbReference type="PROSITE" id="PS50157">
    <property type="entry name" value="ZINC_FINGER_C2H2_2"/>
    <property type="match status" value="2"/>
</dbReference>
<evidence type="ECO:0000259" key="6">
    <source>
        <dbReference type="PROSITE" id="PS50157"/>
    </source>
</evidence>
<name>A0A7K6STH4_CALNI</name>
<dbReference type="InterPro" id="IPR013087">
    <property type="entry name" value="Znf_C2H2_type"/>
</dbReference>
<dbReference type="PANTHER" id="PTHR23226:SF377">
    <property type="entry name" value="ZINC FINGER AND SCAN DOMAIN-CONTAINING PROTEIN 20"/>
    <property type="match status" value="1"/>
</dbReference>
<dbReference type="PANTHER" id="PTHR23226">
    <property type="entry name" value="ZINC FINGER AND SCAN DOMAIN-CONTAINING"/>
    <property type="match status" value="1"/>
</dbReference>
<keyword evidence="2" id="KW-0677">Repeat</keyword>
<dbReference type="InterPro" id="IPR036236">
    <property type="entry name" value="Znf_C2H2_sf"/>
</dbReference>
<dbReference type="Gene3D" id="3.30.160.60">
    <property type="entry name" value="Classic Zinc Finger"/>
    <property type="match status" value="2"/>
</dbReference>
<comment type="caution">
    <text evidence="7">The sequence shown here is derived from an EMBL/GenBank/DDBJ whole genome shotgun (WGS) entry which is preliminary data.</text>
</comment>
<evidence type="ECO:0000256" key="4">
    <source>
        <dbReference type="ARBA" id="ARBA00022833"/>
    </source>
</evidence>
<dbReference type="SMART" id="SM00355">
    <property type="entry name" value="ZnF_C2H2"/>
    <property type="match status" value="2"/>
</dbReference>
<feature type="domain" description="C2H2-type" evidence="6">
    <location>
        <begin position="27"/>
        <end position="54"/>
    </location>
</feature>
<dbReference type="GO" id="GO:0000978">
    <property type="term" value="F:RNA polymerase II cis-regulatory region sequence-specific DNA binding"/>
    <property type="evidence" value="ECO:0007669"/>
    <property type="project" value="TreeGrafter"/>
</dbReference>
<keyword evidence="4" id="KW-0862">Zinc</keyword>
<keyword evidence="1" id="KW-0479">Metal-binding</keyword>
<feature type="domain" description="C2H2-type" evidence="6">
    <location>
        <begin position="1"/>
        <end position="26"/>
    </location>
</feature>
<dbReference type="SUPFAM" id="SSF57667">
    <property type="entry name" value="beta-beta-alpha zinc fingers"/>
    <property type="match status" value="1"/>
</dbReference>
<dbReference type="PROSITE" id="PS00028">
    <property type="entry name" value="ZINC_FINGER_C2H2_1"/>
    <property type="match status" value="2"/>
</dbReference>
<proteinExistence type="predicted"/>
<evidence type="ECO:0000256" key="3">
    <source>
        <dbReference type="ARBA" id="ARBA00022771"/>
    </source>
</evidence>